<dbReference type="Gene3D" id="3.40.1190.20">
    <property type="match status" value="1"/>
</dbReference>
<evidence type="ECO:0000313" key="2">
    <source>
        <dbReference type="EMBL" id="MCC2254292.1"/>
    </source>
</evidence>
<sequence length="157" mass="17155">MYSIFPMWEIPTASAIEADRREQTLKTIQKAGLFSINLPESMSLFDAKSEEEAIEKILQFGVPCFFRVGEKGSYFLCDNKSHFAASVTIGDVEDPTGCGNCSTAAAMYGYCEGKAPGEAAVNGNISAAYNLLQYGPYPKFTADTRAQALELLRQRLA</sequence>
<keyword evidence="2" id="KW-0808">Transferase</keyword>
<dbReference type="Proteomes" id="UP001198151">
    <property type="component" value="Unassembled WGS sequence"/>
</dbReference>
<organism evidence="2 3">
    <name type="scientific">Ruminococcus turbiniformis</name>
    <dbReference type="NCBI Taxonomy" id="2881258"/>
    <lineage>
        <taxon>Bacteria</taxon>
        <taxon>Bacillati</taxon>
        <taxon>Bacillota</taxon>
        <taxon>Clostridia</taxon>
        <taxon>Eubacteriales</taxon>
        <taxon>Oscillospiraceae</taxon>
        <taxon>Ruminococcus</taxon>
    </lineage>
</organism>
<dbReference type="SUPFAM" id="SSF53613">
    <property type="entry name" value="Ribokinase-like"/>
    <property type="match status" value="1"/>
</dbReference>
<evidence type="ECO:0000259" key="1">
    <source>
        <dbReference type="Pfam" id="PF00294"/>
    </source>
</evidence>
<protein>
    <submittedName>
        <fullName evidence="2">PfkB family carbohydrate kinase</fullName>
    </submittedName>
</protein>
<keyword evidence="3" id="KW-1185">Reference proteome</keyword>
<dbReference type="GO" id="GO:0016301">
    <property type="term" value="F:kinase activity"/>
    <property type="evidence" value="ECO:0007669"/>
    <property type="project" value="UniProtKB-KW"/>
</dbReference>
<dbReference type="InterPro" id="IPR029056">
    <property type="entry name" value="Ribokinase-like"/>
</dbReference>
<gene>
    <name evidence="2" type="ORF">LKD70_07615</name>
</gene>
<dbReference type="InterPro" id="IPR011611">
    <property type="entry name" value="PfkB_dom"/>
</dbReference>
<reference evidence="2 3" key="1">
    <citation type="submission" date="2021-10" db="EMBL/GenBank/DDBJ databases">
        <title>Anaerobic single-cell dispensing facilitates the cultivation of human gut bacteria.</title>
        <authorList>
            <person name="Afrizal A."/>
        </authorList>
    </citation>
    <scope>NUCLEOTIDE SEQUENCE [LARGE SCALE GENOMIC DNA]</scope>
    <source>
        <strain evidence="2 3">CLA-AA-H200</strain>
    </source>
</reference>
<accession>A0ABS8FW69</accession>
<name>A0ABS8FW69_9FIRM</name>
<dbReference type="RefSeq" id="WP_227707434.1">
    <property type="nucleotide sequence ID" value="NZ_JAJEQX010000011.1"/>
</dbReference>
<feature type="domain" description="Carbohydrate kinase PfkB" evidence="1">
    <location>
        <begin position="21"/>
        <end position="137"/>
    </location>
</feature>
<dbReference type="EMBL" id="JAJEQX010000011">
    <property type="protein sequence ID" value="MCC2254292.1"/>
    <property type="molecule type" value="Genomic_DNA"/>
</dbReference>
<proteinExistence type="predicted"/>
<comment type="caution">
    <text evidence="2">The sequence shown here is derived from an EMBL/GenBank/DDBJ whole genome shotgun (WGS) entry which is preliminary data.</text>
</comment>
<evidence type="ECO:0000313" key="3">
    <source>
        <dbReference type="Proteomes" id="UP001198151"/>
    </source>
</evidence>
<keyword evidence="2" id="KW-0418">Kinase</keyword>
<dbReference type="Pfam" id="PF00294">
    <property type="entry name" value="PfkB"/>
    <property type="match status" value="1"/>
</dbReference>